<dbReference type="RefSeq" id="WP_004076942.1">
    <property type="nucleotide sequence ID" value="NZ_CM001436.1"/>
</dbReference>
<evidence type="ECO:0000313" key="2">
    <source>
        <dbReference type="Proteomes" id="UP000005741"/>
    </source>
</evidence>
<accession>H1YZZ1</accession>
<dbReference type="AlphaFoldDB" id="H1YZZ1"/>
<sequence>MKPEKIIRALNPLLIIALLAAMFIPAVSAEEAIEPIDSNQDITNLFEPINNEIVNKMATIVTKDGFAKTTFNPRDYSEKLMCIYQKNLDQIIDLLEKKTGQKLSTDEKEDLKKIIIQEHMDKVSWAQLKEKMGVKDENFKPMLLSQGKILTHTEQSRLPLSLILVQVSDDIYGGAGLDGAGIPYIVNGENDLLSVSVNTAYTGKDLYECLFMDEDAPNTALDISYDELRMQVYGTLHDIQGFFITEPDDHGHRYIEFGNDYDNGNSYGTVIGQHGALTTSWNVGYRIYISNVWNHAMSLDNRNSNMATKTYYYY</sequence>
<dbReference type="STRING" id="937775.Metlim_1084"/>
<dbReference type="EMBL" id="CM001436">
    <property type="protein sequence ID" value="EHQ35198.1"/>
    <property type="molecule type" value="Genomic_DNA"/>
</dbReference>
<dbReference type="InParanoid" id="H1YZZ1"/>
<organism evidence="1 2">
    <name type="scientific">Methanoplanus limicola DSM 2279</name>
    <dbReference type="NCBI Taxonomy" id="937775"/>
    <lineage>
        <taxon>Archaea</taxon>
        <taxon>Methanobacteriati</taxon>
        <taxon>Methanobacteriota</taxon>
        <taxon>Stenosarchaea group</taxon>
        <taxon>Methanomicrobia</taxon>
        <taxon>Methanomicrobiales</taxon>
        <taxon>Methanomicrobiaceae</taxon>
        <taxon>Methanoplanus</taxon>
    </lineage>
</organism>
<dbReference type="HOGENOM" id="CLU_870481_0_0_2"/>
<proteinExistence type="predicted"/>
<dbReference type="Proteomes" id="UP000005741">
    <property type="component" value="Chromosome"/>
</dbReference>
<name>H1YZZ1_9EURY</name>
<dbReference type="OrthoDB" id="110687at2157"/>
<reference evidence="1 2" key="1">
    <citation type="submission" date="2011-10" db="EMBL/GenBank/DDBJ databases">
        <title>The Improved High-Quality Draft genome of Methanoplanus limicola DSM 2279.</title>
        <authorList>
            <consortium name="US DOE Joint Genome Institute (JGI-PGF)"/>
            <person name="Lucas S."/>
            <person name="Copeland A."/>
            <person name="Lapidus A."/>
            <person name="Glavina del Rio T."/>
            <person name="Dalin E."/>
            <person name="Tice H."/>
            <person name="Bruce D."/>
            <person name="Goodwin L."/>
            <person name="Pitluck S."/>
            <person name="Peters L."/>
            <person name="Mikhailova N."/>
            <person name="Lu M."/>
            <person name="Kyrpides N."/>
            <person name="Mavromatis K."/>
            <person name="Ivanova N."/>
            <person name="Markowitz V."/>
            <person name="Cheng J.-F."/>
            <person name="Hugenholtz P."/>
            <person name="Woyke T."/>
            <person name="Wu D."/>
            <person name="Wirth R."/>
            <person name="Brambilla E.-M."/>
            <person name="Klenk H.-P."/>
            <person name="Eisen J.A."/>
        </authorList>
    </citation>
    <scope>NUCLEOTIDE SEQUENCE [LARGE SCALE GENOMIC DNA]</scope>
    <source>
        <strain evidence="1 2">DSM 2279</strain>
    </source>
</reference>
<protein>
    <submittedName>
        <fullName evidence="1">Uncharacterized protein</fullName>
    </submittedName>
</protein>
<keyword evidence="2" id="KW-1185">Reference proteome</keyword>
<evidence type="ECO:0000313" key="1">
    <source>
        <dbReference type="EMBL" id="EHQ35198.1"/>
    </source>
</evidence>
<gene>
    <name evidence="1" type="ORF">Metlim_1084</name>
</gene>